<keyword evidence="2 3" id="KW-0040">ANK repeat</keyword>
<dbReference type="InterPro" id="IPR036770">
    <property type="entry name" value="Ankyrin_rpt-contain_sf"/>
</dbReference>
<evidence type="ECO:0000256" key="1">
    <source>
        <dbReference type="ARBA" id="ARBA00022737"/>
    </source>
</evidence>
<dbReference type="AlphaFoldDB" id="A0A2A5WSD7"/>
<organism evidence="4 5">
    <name type="scientific">OM182 bacterium MED-G24</name>
    <dbReference type="NCBI Taxonomy" id="1986255"/>
    <lineage>
        <taxon>Bacteria</taxon>
        <taxon>Pseudomonadati</taxon>
        <taxon>Pseudomonadota</taxon>
        <taxon>Gammaproteobacteria</taxon>
        <taxon>OMG group</taxon>
        <taxon>OM182 clade</taxon>
    </lineage>
</organism>
<dbReference type="EMBL" id="NTKD01000026">
    <property type="protein sequence ID" value="PDH39311.1"/>
    <property type="molecule type" value="Genomic_DNA"/>
</dbReference>
<evidence type="ECO:0000256" key="3">
    <source>
        <dbReference type="PROSITE-ProRule" id="PRU00023"/>
    </source>
</evidence>
<evidence type="ECO:0000256" key="2">
    <source>
        <dbReference type="ARBA" id="ARBA00023043"/>
    </source>
</evidence>
<feature type="repeat" description="ANK" evidence="3">
    <location>
        <begin position="46"/>
        <end position="78"/>
    </location>
</feature>
<reference evidence="4 5" key="1">
    <citation type="submission" date="2017-08" db="EMBL/GenBank/DDBJ databases">
        <title>Fine stratification of microbial communities through a metagenomic profile of the photic zone.</title>
        <authorList>
            <person name="Haro-Moreno J.M."/>
            <person name="Lopez-Perez M."/>
            <person name="De La Torre J."/>
            <person name="Picazo A."/>
            <person name="Camacho A."/>
            <person name="Rodriguez-Valera F."/>
        </authorList>
    </citation>
    <scope>NUCLEOTIDE SEQUENCE [LARGE SCALE GENOMIC DNA]</scope>
    <source>
        <strain evidence="4">MED-G24</strain>
    </source>
</reference>
<protein>
    <submittedName>
        <fullName evidence="4">Uncharacterized protein</fullName>
    </submittedName>
</protein>
<dbReference type="SMART" id="SM00248">
    <property type="entry name" value="ANK"/>
    <property type="match status" value="3"/>
</dbReference>
<accession>A0A2A5WSD7</accession>
<evidence type="ECO:0000313" key="5">
    <source>
        <dbReference type="Proteomes" id="UP000219327"/>
    </source>
</evidence>
<comment type="caution">
    <text evidence="4">The sequence shown here is derived from an EMBL/GenBank/DDBJ whole genome shotgun (WGS) entry which is preliminary data.</text>
</comment>
<sequence length="140" mass="14837">MLALKAGIALWAPLHSAHAHGYWPSAPEIITMLMKAGADPTVTSCLGEAPVHYAACHGWVALLEALKQQGVDLNMRTPRPHTAVAEMANPEGNESGDTVTPLMIAVREGLYDAVVFLLLHADLDATDTRGLTALHVAAKP</sequence>
<dbReference type="Pfam" id="PF12796">
    <property type="entry name" value="Ank_2"/>
    <property type="match status" value="1"/>
</dbReference>
<name>A0A2A5WSD7_9GAMM</name>
<dbReference type="Gene3D" id="1.25.40.20">
    <property type="entry name" value="Ankyrin repeat-containing domain"/>
    <property type="match status" value="2"/>
</dbReference>
<evidence type="ECO:0000313" key="4">
    <source>
        <dbReference type="EMBL" id="PDH39311.1"/>
    </source>
</evidence>
<dbReference type="InterPro" id="IPR002110">
    <property type="entry name" value="Ankyrin_rpt"/>
</dbReference>
<gene>
    <name evidence="4" type="ORF">CNE99_05805</name>
</gene>
<dbReference type="PROSITE" id="PS50297">
    <property type="entry name" value="ANK_REP_REGION"/>
    <property type="match status" value="1"/>
</dbReference>
<dbReference type="PROSITE" id="PS50088">
    <property type="entry name" value="ANK_REPEAT"/>
    <property type="match status" value="1"/>
</dbReference>
<dbReference type="Proteomes" id="UP000219327">
    <property type="component" value="Unassembled WGS sequence"/>
</dbReference>
<proteinExistence type="predicted"/>
<keyword evidence="1" id="KW-0677">Repeat</keyword>
<dbReference type="SUPFAM" id="SSF48403">
    <property type="entry name" value="Ankyrin repeat"/>
    <property type="match status" value="1"/>
</dbReference>
<dbReference type="PANTHER" id="PTHR24126">
    <property type="entry name" value="ANKYRIN REPEAT, PH AND SEC7 DOMAIN CONTAINING PROTEIN SECG-RELATED"/>
    <property type="match status" value="1"/>
</dbReference>